<proteinExistence type="predicted"/>
<evidence type="ECO:0000313" key="2">
    <source>
        <dbReference type="Proteomes" id="UP000582837"/>
    </source>
</evidence>
<dbReference type="AlphaFoldDB" id="A0A841GVL8"/>
<dbReference type="InterPro" id="IPR012338">
    <property type="entry name" value="Beta-lactam/transpept-like"/>
</dbReference>
<reference evidence="1 2" key="1">
    <citation type="submission" date="2020-08" db="EMBL/GenBank/DDBJ databases">
        <title>Genomic Encyclopedia of Type Strains, Phase IV (KMG-IV): sequencing the most valuable type-strain genomes for metagenomic binning, comparative biology and taxonomic classification.</title>
        <authorList>
            <person name="Goeker M."/>
        </authorList>
    </citation>
    <scope>NUCLEOTIDE SEQUENCE [LARGE SCALE GENOMIC DNA]</scope>
    <source>
        <strain evidence="1 2">DSM 29007</strain>
    </source>
</reference>
<comment type="caution">
    <text evidence="1">The sequence shown here is derived from an EMBL/GenBank/DDBJ whole genome shotgun (WGS) entry which is preliminary data.</text>
</comment>
<gene>
    <name evidence="1" type="ORF">HNQ61_000516</name>
</gene>
<sequence length="240" mass="26446">MMDAWPARDGAETGPLRRSSLREMQQVARFGGAAAVRDSVAGTVTLSAGGYGYGLGIRQTCVYRTVVSHSGGLPGYGSLMRWLPEYGVGIVAMGNLTYTGWGGVTDQALQRMARTGSLEPRVPRPAPVLVHRQDQVSRLITGWSEPLADSLAAMNLYRDEPRDRRRTAMDRLVREAGGQCRNEGPLLAENALRGSWRMRCRDGDLRVWITLAPTEPARVQYLEVARMGRDERMDAAPVCR</sequence>
<dbReference type="RefSeq" id="WP_170031383.1">
    <property type="nucleotide sequence ID" value="NZ_JABDTL010000001.1"/>
</dbReference>
<protein>
    <submittedName>
        <fullName evidence="1">CubicO group peptidase (Beta-lactamase class C family)</fullName>
    </submittedName>
</protein>
<accession>A0A841GVL8</accession>
<keyword evidence="2" id="KW-1185">Reference proteome</keyword>
<dbReference type="Gene3D" id="3.40.710.10">
    <property type="entry name" value="DD-peptidase/beta-lactamase superfamily"/>
    <property type="match status" value="1"/>
</dbReference>
<evidence type="ECO:0000313" key="1">
    <source>
        <dbReference type="EMBL" id="MBB6068905.1"/>
    </source>
</evidence>
<dbReference type="EMBL" id="JACHIA010000001">
    <property type="protein sequence ID" value="MBB6068905.1"/>
    <property type="molecule type" value="Genomic_DNA"/>
</dbReference>
<dbReference type="SUPFAM" id="SSF56601">
    <property type="entry name" value="beta-lactamase/transpeptidase-like"/>
    <property type="match status" value="1"/>
</dbReference>
<organism evidence="1 2">
    <name type="scientific">Longimicrobium terrae</name>
    <dbReference type="NCBI Taxonomy" id="1639882"/>
    <lineage>
        <taxon>Bacteria</taxon>
        <taxon>Pseudomonadati</taxon>
        <taxon>Gemmatimonadota</taxon>
        <taxon>Longimicrobiia</taxon>
        <taxon>Longimicrobiales</taxon>
        <taxon>Longimicrobiaceae</taxon>
        <taxon>Longimicrobium</taxon>
    </lineage>
</organism>
<dbReference type="Proteomes" id="UP000582837">
    <property type="component" value="Unassembled WGS sequence"/>
</dbReference>
<name>A0A841GVL8_9BACT</name>